<evidence type="ECO:0000256" key="8">
    <source>
        <dbReference type="PIRSR" id="PIRSR001589-1"/>
    </source>
</evidence>
<dbReference type="CDD" id="cd00712">
    <property type="entry name" value="AsnB"/>
    <property type="match status" value="1"/>
</dbReference>
<dbReference type="Gene3D" id="3.60.20.10">
    <property type="entry name" value="Glutamine Phosphoribosylpyrophosphate, subunit 1, domain 1"/>
    <property type="match status" value="1"/>
</dbReference>
<dbReference type="AlphaFoldDB" id="A0A1D2QPJ1"/>
<keyword evidence="8" id="KW-0061">Asparagine biosynthesis</keyword>
<keyword evidence="5 9" id="KW-0067">ATP-binding</keyword>
<dbReference type="CDD" id="cd01991">
    <property type="entry name" value="Asn_synthase_B_C"/>
    <property type="match status" value="1"/>
</dbReference>
<sequence>MCGIGGFSGSFDQNSLPLMASLLVHRGPDDQGIDYDINANIGLVHTRLSIQDLSSAGHQPMWDESEQVCLAFNGEIYNFKVLRQELLKKGYVFSGHSDSEVLLKLYLDKGTDCLSLLNGIFAFAIFDRRNQSLFIARDRFGVKPFYYSSTEKGYIFASEIKAILQEPSVSRELDIVGVSHYLTFLWSPGETTMLQHVHKLEPGQAQMVVDGKITKQWCFYDLKYGQSVKVEEPLETTIENVDKHLSDAVERQLVADVPVGAFLSGGLDSSSVVALAQKVHPDVDMQCYTIRFNDGASKREGISEDFPYAKRVADYLNVPLNVVDIDSSIIYDLPKMIFHLDEPQADVAPLNVNRITQLAQSTNIKVLLSGAGGDDIFTGYKRHQALSIESYWMWMPLFIRKVLASNAKRLPTKHPFLRRLAKLFTYVNLEQEQRIKSYFFWLHPEQLNKLLHASSLANSTTVNPFESFTENPYIGDCDNIDKMLYWEMKHFLADHNLNYTDKLSMANGVEVRVPLLDNDLVEYVASISNVLKQKGNQGKWIFKRAMEKYLPKDIIYRRKTGFGGPLRQWLNNELRPLVDEVLSESSLNHRGLFNTKAVRQMVELDRKGDRDFSYSIFALVSIEIWSRTFIDQPVPKVVRF</sequence>
<dbReference type="InterPro" id="IPR014729">
    <property type="entry name" value="Rossmann-like_a/b/a_fold"/>
</dbReference>
<reference evidence="11 12" key="1">
    <citation type="journal article" date="2016" name="Appl. Environ. Microbiol.">
        <title>Lack of Overt Genome Reduction in the Bryostatin-Producing Bryozoan Symbiont "Candidatus Endobugula sertula".</title>
        <authorList>
            <person name="Miller I.J."/>
            <person name="Vanee N."/>
            <person name="Fong S.S."/>
            <person name="Lim-Fong G.E."/>
            <person name="Kwan J.C."/>
        </authorList>
    </citation>
    <scope>NUCLEOTIDE SEQUENCE [LARGE SCALE GENOMIC DNA]</scope>
    <source>
        <strain evidence="11">AB1-4</strain>
    </source>
</reference>
<comment type="caution">
    <text evidence="11">The sequence shown here is derived from an EMBL/GenBank/DDBJ whole genome shotgun (WGS) entry which is preliminary data.</text>
</comment>
<evidence type="ECO:0000256" key="5">
    <source>
        <dbReference type="ARBA" id="ARBA00022840"/>
    </source>
</evidence>
<dbReference type="InterPro" id="IPR029055">
    <property type="entry name" value="Ntn_hydrolases_N"/>
</dbReference>
<evidence type="ECO:0000259" key="10">
    <source>
        <dbReference type="PROSITE" id="PS51278"/>
    </source>
</evidence>
<evidence type="ECO:0000256" key="3">
    <source>
        <dbReference type="ARBA" id="ARBA00012737"/>
    </source>
</evidence>
<dbReference type="SUPFAM" id="SSF56235">
    <property type="entry name" value="N-terminal nucleophile aminohydrolases (Ntn hydrolases)"/>
    <property type="match status" value="1"/>
</dbReference>
<dbReference type="GO" id="GO:0004066">
    <property type="term" value="F:asparagine synthase (glutamine-hydrolyzing) activity"/>
    <property type="evidence" value="ECO:0007669"/>
    <property type="project" value="UniProtKB-EC"/>
</dbReference>
<dbReference type="Pfam" id="PF00733">
    <property type="entry name" value="Asn_synthase"/>
    <property type="match status" value="1"/>
</dbReference>
<protein>
    <recommendedName>
        <fullName evidence="3">asparagine synthase (glutamine-hydrolyzing)</fullName>
        <ecNumber evidence="3">6.3.5.4</ecNumber>
    </recommendedName>
</protein>
<dbReference type="GO" id="GO:0006529">
    <property type="term" value="P:asparagine biosynthetic process"/>
    <property type="evidence" value="ECO:0007669"/>
    <property type="project" value="UniProtKB-KW"/>
</dbReference>
<feature type="domain" description="Glutamine amidotransferase type-2" evidence="10">
    <location>
        <begin position="2"/>
        <end position="211"/>
    </location>
</feature>
<keyword evidence="8" id="KW-0028">Amino-acid biosynthesis</keyword>
<dbReference type="PANTHER" id="PTHR43284">
    <property type="entry name" value="ASPARAGINE SYNTHETASE (GLUTAMINE-HYDROLYZING)"/>
    <property type="match status" value="1"/>
</dbReference>
<name>A0A1D2QPJ1_9GAMM</name>
<dbReference type="PROSITE" id="PS51278">
    <property type="entry name" value="GATASE_TYPE_2"/>
    <property type="match status" value="1"/>
</dbReference>
<dbReference type="EC" id="6.3.5.4" evidence="3"/>
<feature type="active site" description="For GATase activity" evidence="8">
    <location>
        <position position="2"/>
    </location>
</feature>
<dbReference type="Gene3D" id="3.40.50.620">
    <property type="entry name" value="HUPs"/>
    <property type="match status" value="1"/>
</dbReference>
<dbReference type="STRING" id="62101.AB835_08550"/>
<dbReference type="Pfam" id="PF13537">
    <property type="entry name" value="GATase_7"/>
    <property type="match status" value="1"/>
</dbReference>
<dbReference type="GO" id="GO:0005829">
    <property type="term" value="C:cytosol"/>
    <property type="evidence" value="ECO:0007669"/>
    <property type="project" value="TreeGrafter"/>
</dbReference>
<accession>A0A1D2QPJ1</accession>
<feature type="binding site" evidence="9">
    <location>
        <position position="98"/>
    </location>
    <ligand>
        <name>L-glutamine</name>
        <dbReference type="ChEBI" id="CHEBI:58359"/>
    </ligand>
</feature>
<evidence type="ECO:0000256" key="1">
    <source>
        <dbReference type="ARBA" id="ARBA00005187"/>
    </source>
</evidence>
<feature type="binding site" evidence="9">
    <location>
        <begin position="369"/>
        <end position="370"/>
    </location>
    <ligand>
        <name>ATP</name>
        <dbReference type="ChEBI" id="CHEBI:30616"/>
    </ligand>
</feature>
<evidence type="ECO:0000313" key="11">
    <source>
        <dbReference type="EMBL" id="ODS23474.1"/>
    </source>
</evidence>
<gene>
    <name evidence="11" type="ORF">AB835_08550</name>
</gene>
<evidence type="ECO:0000256" key="9">
    <source>
        <dbReference type="PIRSR" id="PIRSR001589-2"/>
    </source>
</evidence>
<keyword evidence="4 9" id="KW-0547">Nucleotide-binding</keyword>
<dbReference type="InterPro" id="IPR006426">
    <property type="entry name" value="Asn_synth_AEB"/>
</dbReference>
<dbReference type="PANTHER" id="PTHR43284:SF1">
    <property type="entry name" value="ASPARAGINE SYNTHETASE"/>
    <property type="match status" value="1"/>
</dbReference>
<evidence type="ECO:0000256" key="4">
    <source>
        <dbReference type="ARBA" id="ARBA00022741"/>
    </source>
</evidence>
<dbReference type="SUPFAM" id="SSF52402">
    <property type="entry name" value="Adenine nucleotide alpha hydrolases-like"/>
    <property type="match status" value="1"/>
</dbReference>
<dbReference type="InterPro" id="IPR017932">
    <property type="entry name" value="GATase_2_dom"/>
</dbReference>
<dbReference type="InterPro" id="IPR051786">
    <property type="entry name" value="ASN_synthetase/amidase"/>
</dbReference>
<dbReference type="GO" id="GO:0005524">
    <property type="term" value="F:ATP binding"/>
    <property type="evidence" value="ECO:0007669"/>
    <property type="project" value="UniProtKB-KW"/>
</dbReference>
<evidence type="ECO:0000256" key="6">
    <source>
        <dbReference type="ARBA" id="ARBA00022962"/>
    </source>
</evidence>
<evidence type="ECO:0000313" key="12">
    <source>
        <dbReference type="Proteomes" id="UP000242502"/>
    </source>
</evidence>
<dbReference type="InterPro" id="IPR033738">
    <property type="entry name" value="AsnB_N"/>
</dbReference>
<comment type="pathway">
    <text evidence="1">Amino-acid biosynthesis; L-asparagine biosynthesis; L-asparagine from L-aspartate (L-Gln route): step 1/1.</text>
</comment>
<evidence type="ECO:0000256" key="7">
    <source>
        <dbReference type="ARBA" id="ARBA00048741"/>
    </source>
</evidence>
<evidence type="ECO:0000256" key="2">
    <source>
        <dbReference type="ARBA" id="ARBA00005752"/>
    </source>
</evidence>
<organism evidence="11 12">
    <name type="scientific">Candidatus Endobugula sertula</name>
    <name type="common">Bugula neritina bacterial symbiont</name>
    <dbReference type="NCBI Taxonomy" id="62101"/>
    <lineage>
        <taxon>Bacteria</taxon>
        <taxon>Pseudomonadati</taxon>
        <taxon>Pseudomonadota</taxon>
        <taxon>Gammaproteobacteria</taxon>
        <taxon>Cellvibrionales</taxon>
        <taxon>Cellvibrionaceae</taxon>
        <taxon>Candidatus Endobugula</taxon>
    </lineage>
</organism>
<dbReference type="InterPro" id="IPR001962">
    <property type="entry name" value="Asn_synthase"/>
</dbReference>
<dbReference type="EMBL" id="MDLC01000027">
    <property type="protein sequence ID" value="ODS23474.1"/>
    <property type="molecule type" value="Genomic_DNA"/>
</dbReference>
<comment type="catalytic activity">
    <reaction evidence="7">
        <text>L-aspartate + L-glutamine + ATP + H2O = L-asparagine + L-glutamate + AMP + diphosphate + H(+)</text>
        <dbReference type="Rhea" id="RHEA:12228"/>
        <dbReference type="ChEBI" id="CHEBI:15377"/>
        <dbReference type="ChEBI" id="CHEBI:15378"/>
        <dbReference type="ChEBI" id="CHEBI:29985"/>
        <dbReference type="ChEBI" id="CHEBI:29991"/>
        <dbReference type="ChEBI" id="CHEBI:30616"/>
        <dbReference type="ChEBI" id="CHEBI:33019"/>
        <dbReference type="ChEBI" id="CHEBI:58048"/>
        <dbReference type="ChEBI" id="CHEBI:58359"/>
        <dbReference type="ChEBI" id="CHEBI:456215"/>
        <dbReference type="EC" id="6.3.5.4"/>
    </reaction>
</comment>
<dbReference type="NCBIfam" id="TIGR01536">
    <property type="entry name" value="asn_synth_AEB"/>
    <property type="match status" value="1"/>
</dbReference>
<proteinExistence type="inferred from homology"/>
<comment type="similarity">
    <text evidence="2">Belongs to the asparagine synthetase family.</text>
</comment>
<dbReference type="PIRSF" id="PIRSF001589">
    <property type="entry name" value="Asn_synthetase_glu-h"/>
    <property type="match status" value="1"/>
</dbReference>
<dbReference type="Proteomes" id="UP000242502">
    <property type="component" value="Unassembled WGS sequence"/>
</dbReference>
<keyword evidence="6 8" id="KW-0315">Glutamine amidotransferase</keyword>